<dbReference type="PROSITE" id="PS00198">
    <property type="entry name" value="4FE4S_FER_1"/>
    <property type="match status" value="2"/>
</dbReference>
<dbReference type="InterPro" id="IPR017896">
    <property type="entry name" value="4Fe4S_Fe-S-bd"/>
</dbReference>
<evidence type="ECO:0000259" key="7">
    <source>
        <dbReference type="PROSITE" id="PS51379"/>
    </source>
</evidence>
<dbReference type="SUPFAM" id="SSF54862">
    <property type="entry name" value="4Fe-4S ferredoxins"/>
    <property type="match status" value="1"/>
</dbReference>
<proteinExistence type="predicted"/>
<sequence length="211" mass="23787">MATTDDMKTIEKKAYKHETGFWHVVKSLVSGARLTLRHFFNANERRKPVYVSDDSYFKQPDGLATLTYPYEALPVPDNGRYRLHNEIDDCIVCDLCAKVCPVNCITIESVKATEDIGVTSDGTKKRLYAPVFDIDMAKCCYCGLCTAVCPTDCLTMTPVYDFAEVDIKNMIYHFTDLSPEQAQEKQRLFEKQQEEMAAAKAAALAARKQQG</sequence>
<keyword evidence="3" id="KW-0677">Repeat</keyword>
<dbReference type="Pfam" id="PF12838">
    <property type="entry name" value="Fer4_7"/>
    <property type="match status" value="1"/>
</dbReference>
<feature type="coiled-coil region" evidence="6">
    <location>
        <begin position="182"/>
        <end position="209"/>
    </location>
</feature>
<protein>
    <submittedName>
        <fullName evidence="8">4Fe-4S binding protein</fullName>
    </submittedName>
</protein>
<evidence type="ECO:0000256" key="1">
    <source>
        <dbReference type="ARBA" id="ARBA00022485"/>
    </source>
</evidence>
<feature type="domain" description="4Fe-4S ferredoxin-type" evidence="7">
    <location>
        <begin position="79"/>
        <end position="110"/>
    </location>
</feature>
<dbReference type="Gene3D" id="3.30.70.3270">
    <property type="match status" value="1"/>
</dbReference>
<keyword evidence="5" id="KW-0411">Iron-sulfur</keyword>
<evidence type="ECO:0000313" key="9">
    <source>
        <dbReference type="Proteomes" id="UP001500552"/>
    </source>
</evidence>
<evidence type="ECO:0000256" key="5">
    <source>
        <dbReference type="ARBA" id="ARBA00023014"/>
    </source>
</evidence>
<reference evidence="9" key="1">
    <citation type="journal article" date="2019" name="Int. J. Syst. Evol. Microbiol.">
        <title>The Global Catalogue of Microorganisms (GCM) 10K type strain sequencing project: providing services to taxonomists for standard genome sequencing and annotation.</title>
        <authorList>
            <consortium name="The Broad Institute Genomics Platform"/>
            <consortium name="The Broad Institute Genome Sequencing Center for Infectious Disease"/>
            <person name="Wu L."/>
            <person name="Ma J."/>
        </authorList>
    </citation>
    <scope>NUCLEOTIDE SEQUENCE [LARGE SCALE GENOMIC DNA]</scope>
    <source>
        <strain evidence="9">JCM 17926</strain>
    </source>
</reference>
<keyword evidence="4" id="KW-0408">Iron</keyword>
<accession>A0ABP8LGK1</accession>
<evidence type="ECO:0000256" key="6">
    <source>
        <dbReference type="SAM" id="Coils"/>
    </source>
</evidence>
<name>A0ABP8LGK1_9BACT</name>
<comment type="caution">
    <text evidence="8">The sequence shown here is derived from an EMBL/GenBank/DDBJ whole genome shotgun (WGS) entry which is preliminary data.</text>
</comment>
<feature type="domain" description="4Fe-4S ferredoxin-type" evidence="7">
    <location>
        <begin position="130"/>
        <end position="159"/>
    </location>
</feature>
<evidence type="ECO:0000256" key="3">
    <source>
        <dbReference type="ARBA" id="ARBA00022737"/>
    </source>
</evidence>
<gene>
    <name evidence="8" type="ORF">GCM10023188_12970</name>
</gene>
<dbReference type="InterPro" id="IPR017900">
    <property type="entry name" value="4Fe4S_Fe_S_CS"/>
</dbReference>
<keyword evidence="2" id="KW-0479">Metal-binding</keyword>
<dbReference type="PANTHER" id="PTHR10849">
    <property type="entry name" value="NADH DEHYDROGENASE UBIQUINONE IRON-SULFUR PROTEIN 8, MITOCHONDRIAL"/>
    <property type="match status" value="1"/>
</dbReference>
<dbReference type="EMBL" id="BAABHC010000005">
    <property type="protein sequence ID" value="GAA4428601.1"/>
    <property type="molecule type" value="Genomic_DNA"/>
</dbReference>
<evidence type="ECO:0000313" key="8">
    <source>
        <dbReference type="EMBL" id="GAA4428601.1"/>
    </source>
</evidence>
<keyword evidence="9" id="KW-1185">Reference proteome</keyword>
<dbReference type="Proteomes" id="UP001500552">
    <property type="component" value="Unassembled WGS sequence"/>
</dbReference>
<keyword evidence="6" id="KW-0175">Coiled coil</keyword>
<keyword evidence="1" id="KW-0004">4Fe-4S</keyword>
<evidence type="ECO:0000256" key="4">
    <source>
        <dbReference type="ARBA" id="ARBA00023004"/>
    </source>
</evidence>
<dbReference type="InterPro" id="IPR010226">
    <property type="entry name" value="NADH_quinone_OxRdtase_chainI"/>
</dbReference>
<dbReference type="PROSITE" id="PS51379">
    <property type="entry name" value="4FE4S_FER_2"/>
    <property type="match status" value="2"/>
</dbReference>
<organism evidence="8 9">
    <name type="scientific">Pontibacter saemangeumensis</name>
    <dbReference type="NCBI Taxonomy" id="1084525"/>
    <lineage>
        <taxon>Bacteria</taxon>
        <taxon>Pseudomonadati</taxon>
        <taxon>Bacteroidota</taxon>
        <taxon>Cytophagia</taxon>
        <taxon>Cytophagales</taxon>
        <taxon>Hymenobacteraceae</taxon>
        <taxon>Pontibacter</taxon>
    </lineage>
</organism>
<evidence type="ECO:0000256" key="2">
    <source>
        <dbReference type="ARBA" id="ARBA00022723"/>
    </source>
</evidence>